<dbReference type="SFLD" id="SFLDF00027">
    <property type="entry name" value="p-type_atpase"/>
    <property type="match status" value="1"/>
</dbReference>
<dbReference type="SFLD" id="SFLDG00002">
    <property type="entry name" value="C1.7:_P-type_atpase_like"/>
    <property type="match status" value="1"/>
</dbReference>
<dbReference type="Gene3D" id="3.40.1110.10">
    <property type="entry name" value="Calcium-transporting ATPase, cytoplasmic domain N"/>
    <property type="match status" value="1"/>
</dbReference>
<dbReference type="GO" id="GO:0046872">
    <property type="term" value="F:metal ion binding"/>
    <property type="evidence" value="ECO:0007669"/>
    <property type="project" value="UniProtKB-KW"/>
</dbReference>
<gene>
    <name evidence="10" type="ORF">LPJ64_006304</name>
</gene>
<dbReference type="PANTHER" id="PTHR45630">
    <property type="entry name" value="CATION-TRANSPORTING ATPASE-RELATED"/>
    <property type="match status" value="1"/>
</dbReference>
<evidence type="ECO:0000256" key="7">
    <source>
        <dbReference type="ARBA" id="ARBA00022967"/>
    </source>
</evidence>
<keyword evidence="4" id="KW-0547">Nucleotide-binding</keyword>
<evidence type="ECO:0000256" key="1">
    <source>
        <dbReference type="ARBA" id="ARBA00004141"/>
    </source>
</evidence>
<dbReference type="AlphaFoldDB" id="A0A9W8CHB5"/>
<keyword evidence="7" id="KW-1278">Translocase</keyword>
<dbReference type="PRINTS" id="PR00119">
    <property type="entry name" value="CATATPASE"/>
</dbReference>
<dbReference type="InterPro" id="IPR036412">
    <property type="entry name" value="HAD-like_sf"/>
</dbReference>
<evidence type="ECO:0000256" key="2">
    <source>
        <dbReference type="ARBA" id="ARBA00022692"/>
    </source>
</evidence>
<evidence type="ECO:0000256" key="3">
    <source>
        <dbReference type="ARBA" id="ARBA00022723"/>
    </source>
</evidence>
<dbReference type="InterPro" id="IPR023299">
    <property type="entry name" value="ATPase_P-typ_cyto_dom_N"/>
</dbReference>
<dbReference type="SUPFAM" id="SSF56784">
    <property type="entry name" value="HAD-like"/>
    <property type="match status" value="1"/>
</dbReference>
<evidence type="ECO:0000313" key="10">
    <source>
        <dbReference type="EMBL" id="KAJ1641764.1"/>
    </source>
</evidence>
<comment type="subcellular location">
    <subcellularLocation>
        <location evidence="1">Membrane</location>
        <topology evidence="1">Multi-pass membrane protein</topology>
    </subcellularLocation>
</comment>
<dbReference type="Gene3D" id="3.40.50.1000">
    <property type="entry name" value="HAD superfamily/HAD-like"/>
    <property type="match status" value="1"/>
</dbReference>
<keyword evidence="6" id="KW-0460">Magnesium</keyword>
<evidence type="ECO:0000256" key="8">
    <source>
        <dbReference type="ARBA" id="ARBA00022989"/>
    </source>
</evidence>
<protein>
    <submittedName>
        <fullName evidence="10">Uncharacterized protein</fullName>
    </submittedName>
</protein>
<dbReference type="EMBL" id="JANBOH010000659">
    <property type="protein sequence ID" value="KAJ1641764.1"/>
    <property type="molecule type" value="Genomic_DNA"/>
</dbReference>
<evidence type="ECO:0000256" key="4">
    <source>
        <dbReference type="ARBA" id="ARBA00022741"/>
    </source>
</evidence>
<feature type="non-terminal residue" evidence="10">
    <location>
        <position position="428"/>
    </location>
</feature>
<dbReference type="GO" id="GO:0140358">
    <property type="term" value="F:P-type transmembrane transporter activity"/>
    <property type="evidence" value="ECO:0007669"/>
    <property type="project" value="InterPro"/>
</dbReference>
<proteinExistence type="predicted"/>
<dbReference type="Proteomes" id="UP001145021">
    <property type="component" value="Unassembled WGS sequence"/>
</dbReference>
<keyword evidence="2" id="KW-0812">Transmembrane</keyword>
<keyword evidence="9" id="KW-0472">Membrane</keyword>
<keyword evidence="8" id="KW-1133">Transmembrane helix</keyword>
<keyword evidence="5" id="KW-0067">ATP-binding</keyword>
<dbReference type="PROSITE" id="PS01229">
    <property type="entry name" value="COF_2"/>
    <property type="match status" value="1"/>
</dbReference>
<keyword evidence="11" id="KW-1185">Reference proteome</keyword>
<sequence length="428" mass="45646">MIFTMSQACSPLLPASMVIGQSVAAGRLRKKQIYCVDPQRIMTAGKVQVFCFDKTGTLTKAGLEFFGVQTAASGSFTPMVHSLDGTTDLFAKALATCHAVTDLNGTLIGNPVDVEQFRASGGVISPESEYLDTIQAGNAAMHIVRRFQFVHARASMSVAVLDSSNVHVFVKGSFERIKEISRPGSLPADYDKMCADLAREGCYVLAIAHKLVNTPLEQLHEQTQDEVESGCEFAGLLVFKNMLKPDTEAAIAELKHGSTRTVMITGDTALTGVYIARKSGLMPSASRTILGESASPAGPVQWTDVDTQEPVTDLAEALSELGSDGFPTTELAVGGTAFQHLCSTGEINSLLLNIRVFARMRPVDKIECVQLHMRYAVTAMCGDGGNDCGALRAAHVGIALSDAEASIVSPFSSSDRSVNSCVELLRES</sequence>
<dbReference type="InterPro" id="IPR006544">
    <property type="entry name" value="P-type_TPase_V"/>
</dbReference>
<evidence type="ECO:0000313" key="11">
    <source>
        <dbReference type="Proteomes" id="UP001145021"/>
    </source>
</evidence>
<accession>A0A9W8CHB5</accession>
<dbReference type="GO" id="GO:0005524">
    <property type="term" value="F:ATP binding"/>
    <property type="evidence" value="ECO:0007669"/>
    <property type="project" value="UniProtKB-KW"/>
</dbReference>
<dbReference type="InterPro" id="IPR023214">
    <property type="entry name" value="HAD_sf"/>
</dbReference>
<name>A0A9W8CHB5_9FUNG</name>
<dbReference type="GO" id="GO:0016020">
    <property type="term" value="C:membrane"/>
    <property type="evidence" value="ECO:0007669"/>
    <property type="project" value="UniProtKB-SubCell"/>
</dbReference>
<keyword evidence="3" id="KW-0479">Metal-binding</keyword>
<dbReference type="GO" id="GO:0019829">
    <property type="term" value="F:ATPase-coupled monoatomic cation transmembrane transporter activity"/>
    <property type="evidence" value="ECO:0007669"/>
    <property type="project" value="TreeGrafter"/>
</dbReference>
<reference evidence="10" key="1">
    <citation type="submission" date="2022-07" db="EMBL/GenBank/DDBJ databases">
        <title>Phylogenomic reconstructions and comparative analyses of Kickxellomycotina fungi.</title>
        <authorList>
            <person name="Reynolds N.K."/>
            <person name="Stajich J.E."/>
            <person name="Barry K."/>
            <person name="Grigoriev I.V."/>
            <person name="Crous P."/>
            <person name="Smith M.E."/>
        </authorList>
    </citation>
    <scope>NUCLEOTIDE SEQUENCE</scope>
    <source>
        <strain evidence="10">NBRC 105413</strain>
    </source>
</reference>
<dbReference type="InterPro" id="IPR018303">
    <property type="entry name" value="ATPase_P-typ_P_site"/>
</dbReference>
<organism evidence="10 11">
    <name type="scientific">Coemansia asiatica</name>
    <dbReference type="NCBI Taxonomy" id="1052880"/>
    <lineage>
        <taxon>Eukaryota</taxon>
        <taxon>Fungi</taxon>
        <taxon>Fungi incertae sedis</taxon>
        <taxon>Zoopagomycota</taxon>
        <taxon>Kickxellomycotina</taxon>
        <taxon>Kickxellomycetes</taxon>
        <taxon>Kickxellales</taxon>
        <taxon>Kickxellaceae</taxon>
        <taxon>Coemansia</taxon>
    </lineage>
</organism>
<dbReference type="SFLD" id="SFLDS00003">
    <property type="entry name" value="Haloacid_Dehalogenase"/>
    <property type="match status" value="1"/>
</dbReference>
<evidence type="ECO:0000256" key="9">
    <source>
        <dbReference type="ARBA" id="ARBA00023136"/>
    </source>
</evidence>
<comment type="caution">
    <text evidence="10">The sequence shown here is derived from an EMBL/GenBank/DDBJ whole genome shotgun (WGS) entry which is preliminary data.</text>
</comment>
<evidence type="ECO:0000256" key="5">
    <source>
        <dbReference type="ARBA" id="ARBA00022840"/>
    </source>
</evidence>
<dbReference type="InterPro" id="IPR044492">
    <property type="entry name" value="P_typ_ATPase_HD_dom"/>
</dbReference>
<dbReference type="PANTHER" id="PTHR45630:SF11">
    <property type="entry name" value="CATION-TRANSPORTING P-TYPE ATPASE N-TERMINAL DOMAIN-CONTAINING PROTEIN"/>
    <property type="match status" value="1"/>
</dbReference>
<dbReference type="PROSITE" id="PS00154">
    <property type="entry name" value="ATPASE_E1_E2"/>
    <property type="match status" value="1"/>
</dbReference>
<evidence type="ECO:0000256" key="6">
    <source>
        <dbReference type="ARBA" id="ARBA00022842"/>
    </source>
</evidence>
<dbReference type="SUPFAM" id="SSF81660">
    <property type="entry name" value="Metal cation-transporting ATPase, ATP-binding domain N"/>
    <property type="match status" value="1"/>
</dbReference>